<dbReference type="PANTHER" id="PTHR47481:SF22">
    <property type="entry name" value="RETROTRANSPOSON GAG DOMAIN-CONTAINING PROTEIN"/>
    <property type="match status" value="1"/>
</dbReference>
<dbReference type="EMBL" id="VIEB01000767">
    <property type="protein sequence ID" value="TQD81441.1"/>
    <property type="molecule type" value="Genomic_DNA"/>
</dbReference>
<organism evidence="1 2">
    <name type="scientific">Malus baccata</name>
    <name type="common">Siberian crab apple</name>
    <name type="synonym">Pyrus baccata</name>
    <dbReference type="NCBI Taxonomy" id="106549"/>
    <lineage>
        <taxon>Eukaryota</taxon>
        <taxon>Viridiplantae</taxon>
        <taxon>Streptophyta</taxon>
        <taxon>Embryophyta</taxon>
        <taxon>Tracheophyta</taxon>
        <taxon>Spermatophyta</taxon>
        <taxon>Magnoliopsida</taxon>
        <taxon>eudicotyledons</taxon>
        <taxon>Gunneridae</taxon>
        <taxon>Pentapetalae</taxon>
        <taxon>rosids</taxon>
        <taxon>fabids</taxon>
        <taxon>Rosales</taxon>
        <taxon>Rosaceae</taxon>
        <taxon>Amygdaloideae</taxon>
        <taxon>Maleae</taxon>
        <taxon>Malus</taxon>
    </lineage>
</organism>
<dbReference type="AlphaFoldDB" id="A0A540L4N2"/>
<keyword evidence="2" id="KW-1185">Reference proteome</keyword>
<reference evidence="1 2" key="1">
    <citation type="journal article" date="2019" name="G3 (Bethesda)">
        <title>Sequencing of a Wild Apple (Malus baccata) Genome Unravels the Differences Between Cultivated and Wild Apple Species Regarding Disease Resistance and Cold Tolerance.</title>
        <authorList>
            <person name="Chen X."/>
        </authorList>
    </citation>
    <scope>NUCLEOTIDE SEQUENCE [LARGE SCALE GENOMIC DNA]</scope>
    <source>
        <strain evidence="2">cv. Shandingzi</strain>
        <tissue evidence="1">Leaves</tissue>
    </source>
</reference>
<gene>
    <name evidence="1" type="ORF">C1H46_033026</name>
</gene>
<comment type="caution">
    <text evidence="1">The sequence shown here is derived from an EMBL/GenBank/DDBJ whole genome shotgun (WGS) entry which is preliminary data.</text>
</comment>
<dbReference type="Proteomes" id="UP000315295">
    <property type="component" value="Unassembled WGS sequence"/>
</dbReference>
<name>A0A540L4N2_MALBA</name>
<evidence type="ECO:0008006" key="3">
    <source>
        <dbReference type="Google" id="ProtNLM"/>
    </source>
</evidence>
<dbReference type="Pfam" id="PF14223">
    <property type="entry name" value="Retrotran_gag_2"/>
    <property type="match status" value="1"/>
</dbReference>
<evidence type="ECO:0000313" key="1">
    <source>
        <dbReference type="EMBL" id="TQD81441.1"/>
    </source>
</evidence>
<dbReference type="STRING" id="106549.A0A540L4N2"/>
<evidence type="ECO:0000313" key="2">
    <source>
        <dbReference type="Proteomes" id="UP000315295"/>
    </source>
</evidence>
<proteinExistence type="predicted"/>
<accession>A0A540L4N2</accession>
<dbReference type="PANTHER" id="PTHR47481">
    <property type="match status" value="1"/>
</dbReference>
<sequence length="102" mass="11186">MPLLSLLIATLSDDAIEHVVGCKTSHEVWTALQNRYMSISSASVNHLKAELHIIQKGGDNVDKYLLRMKVIRDKLTAAGEKIIDNDVVIAALTGLPADFDMI</sequence>
<protein>
    <recommendedName>
        <fullName evidence="3">Retrotransposon gag domain-containing protein</fullName>
    </recommendedName>
</protein>